<accession>A0ABT9PL96</accession>
<gene>
    <name evidence="2" type="ORF">J2S45_002166</name>
</gene>
<sequence>MRRHSAVVLLTSTWAPAVALVAMSLSQAILFGQRGMPWRGEFFWTAQWIESNSFPALIAAAVAVSFDAVRVFTPDRLNLVALDDLRRPTLSAYLEMVTLGLSVPYFAALAVGATKWPDILEIAGLWSLAHALVAFLSIVAILVVVLAIGVALGMAGLAVGPMVGIALGYVAMSQEGLMLLGASTGSMLGFEPAALTLATQFVTAVATIWGLSVLILNWPDRSETTSRRRHLSVVFGVAALLGLSGGLNLTPYMPTLRGELECLGTPGGPEVTACVSYEHGRLLPALQERLREVREAGERYGVGSTLPDVVLEDFTLTRAGLDSLIGFPQDLGTVAYWRPSVEELAAPDAGISRESFVGALATPLLCPQLRAENPPSMGFWDEVAARSDALLTMVDQSATDADRQAAAKIWARSAQAFSACEFQ</sequence>
<comment type="caution">
    <text evidence="2">The sequence shown here is derived from an EMBL/GenBank/DDBJ whole genome shotgun (WGS) entry which is preliminary data.</text>
</comment>
<dbReference type="EMBL" id="JAUSQL010000001">
    <property type="protein sequence ID" value="MDP9833487.1"/>
    <property type="molecule type" value="Genomic_DNA"/>
</dbReference>
<keyword evidence="1" id="KW-0472">Membrane</keyword>
<feature type="transmembrane region" description="Helical" evidence="1">
    <location>
        <begin position="52"/>
        <end position="72"/>
    </location>
</feature>
<feature type="transmembrane region" description="Helical" evidence="1">
    <location>
        <begin position="93"/>
        <end position="113"/>
    </location>
</feature>
<keyword evidence="1" id="KW-1133">Transmembrane helix</keyword>
<keyword evidence="3" id="KW-1185">Reference proteome</keyword>
<protein>
    <recommendedName>
        <fullName evidence="4">ABC transporter permease</fullName>
    </recommendedName>
</protein>
<evidence type="ECO:0008006" key="4">
    <source>
        <dbReference type="Google" id="ProtNLM"/>
    </source>
</evidence>
<evidence type="ECO:0000313" key="3">
    <source>
        <dbReference type="Proteomes" id="UP001230145"/>
    </source>
</evidence>
<name>A0ABT9PL96_9ACTO</name>
<feature type="transmembrane region" description="Helical" evidence="1">
    <location>
        <begin position="230"/>
        <end position="249"/>
    </location>
</feature>
<feature type="transmembrane region" description="Helical" evidence="1">
    <location>
        <begin position="125"/>
        <end position="148"/>
    </location>
</feature>
<feature type="transmembrane region" description="Helical" evidence="1">
    <location>
        <begin position="155"/>
        <end position="172"/>
    </location>
</feature>
<keyword evidence="1" id="KW-0812">Transmembrane</keyword>
<evidence type="ECO:0000313" key="2">
    <source>
        <dbReference type="EMBL" id="MDP9833487.1"/>
    </source>
</evidence>
<dbReference type="RefSeq" id="WP_307635418.1">
    <property type="nucleotide sequence ID" value="NZ_JAUSQL010000001.1"/>
</dbReference>
<feature type="transmembrane region" description="Helical" evidence="1">
    <location>
        <begin position="192"/>
        <end position="218"/>
    </location>
</feature>
<evidence type="ECO:0000256" key="1">
    <source>
        <dbReference type="SAM" id="Phobius"/>
    </source>
</evidence>
<organism evidence="2 3">
    <name type="scientific">Trueperella abortisuis</name>
    <dbReference type="NCBI Taxonomy" id="445930"/>
    <lineage>
        <taxon>Bacteria</taxon>
        <taxon>Bacillati</taxon>
        <taxon>Actinomycetota</taxon>
        <taxon>Actinomycetes</taxon>
        <taxon>Actinomycetales</taxon>
        <taxon>Actinomycetaceae</taxon>
        <taxon>Trueperella</taxon>
    </lineage>
</organism>
<dbReference type="Proteomes" id="UP001230145">
    <property type="component" value="Unassembled WGS sequence"/>
</dbReference>
<reference evidence="2 3" key="1">
    <citation type="submission" date="2023-07" db="EMBL/GenBank/DDBJ databases">
        <title>Sequencing the genomes of 1000 actinobacteria strains.</title>
        <authorList>
            <person name="Klenk H.-P."/>
        </authorList>
    </citation>
    <scope>NUCLEOTIDE SEQUENCE [LARGE SCALE GENOMIC DNA]</scope>
    <source>
        <strain evidence="2 3">DSM 19515</strain>
    </source>
</reference>
<proteinExistence type="predicted"/>